<evidence type="ECO:0000256" key="1">
    <source>
        <dbReference type="SAM" id="MobiDB-lite"/>
    </source>
</evidence>
<keyword evidence="3" id="KW-1185">Reference proteome</keyword>
<dbReference type="SUPFAM" id="SSF50729">
    <property type="entry name" value="PH domain-like"/>
    <property type="match status" value="1"/>
</dbReference>
<feature type="compositionally biased region" description="Low complexity" evidence="1">
    <location>
        <begin position="1"/>
        <end position="16"/>
    </location>
</feature>
<feature type="compositionally biased region" description="Basic and acidic residues" evidence="1">
    <location>
        <begin position="17"/>
        <end position="37"/>
    </location>
</feature>
<protein>
    <recommendedName>
        <fullName evidence="4">PH domain-like protein</fullName>
    </recommendedName>
</protein>
<gene>
    <name evidence="2" type="ORF">FRACYDRAFT_194810</name>
</gene>
<dbReference type="KEGG" id="fcy:FRACYDRAFT_194810"/>
<evidence type="ECO:0000313" key="2">
    <source>
        <dbReference type="EMBL" id="OEU09567.1"/>
    </source>
</evidence>
<dbReference type="EMBL" id="KV784375">
    <property type="protein sequence ID" value="OEU09567.1"/>
    <property type="molecule type" value="Genomic_DNA"/>
</dbReference>
<dbReference type="OrthoDB" id="50919at2759"/>
<dbReference type="AlphaFoldDB" id="A0A1E7EUN9"/>
<evidence type="ECO:0008006" key="4">
    <source>
        <dbReference type="Google" id="ProtNLM"/>
    </source>
</evidence>
<evidence type="ECO:0000313" key="3">
    <source>
        <dbReference type="Proteomes" id="UP000095751"/>
    </source>
</evidence>
<reference evidence="2 3" key="1">
    <citation type="submission" date="2016-09" db="EMBL/GenBank/DDBJ databases">
        <title>Extensive genetic diversity and differential bi-allelic expression allows diatom success in the polar Southern Ocean.</title>
        <authorList>
            <consortium name="DOE Joint Genome Institute"/>
            <person name="Mock T."/>
            <person name="Otillar R.P."/>
            <person name="Strauss J."/>
            <person name="Dupont C."/>
            <person name="Frickenhaus S."/>
            <person name="Maumus F."/>
            <person name="Mcmullan M."/>
            <person name="Sanges R."/>
            <person name="Schmutz J."/>
            <person name="Toseland A."/>
            <person name="Valas R."/>
            <person name="Veluchamy A."/>
            <person name="Ward B.J."/>
            <person name="Allen A."/>
            <person name="Barry K."/>
            <person name="Falciatore A."/>
            <person name="Ferrante M."/>
            <person name="Fortunato A.E."/>
            <person name="Gloeckner G."/>
            <person name="Gruber A."/>
            <person name="Hipkin R."/>
            <person name="Janech M."/>
            <person name="Kroth P."/>
            <person name="Leese F."/>
            <person name="Lindquist E."/>
            <person name="Lyon B.R."/>
            <person name="Martin J."/>
            <person name="Mayer C."/>
            <person name="Parker M."/>
            <person name="Quesneville H."/>
            <person name="Raymond J."/>
            <person name="Uhlig C."/>
            <person name="Valentin K.U."/>
            <person name="Worden A.Z."/>
            <person name="Armbrust E.V."/>
            <person name="Bowler C."/>
            <person name="Green B."/>
            <person name="Moulton V."/>
            <person name="Van Oosterhout C."/>
            <person name="Grigoriev I."/>
        </authorList>
    </citation>
    <scope>NUCLEOTIDE SEQUENCE [LARGE SCALE GENOMIC DNA]</scope>
    <source>
        <strain evidence="2 3">CCMP1102</strain>
    </source>
</reference>
<dbReference type="Proteomes" id="UP000095751">
    <property type="component" value="Unassembled WGS sequence"/>
</dbReference>
<organism evidence="2 3">
    <name type="scientific">Fragilariopsis cylindrus CCMP1102</name>
    <dbReference type="NCBI Taxonomy" id="635003"/>
    <lineage>
        <taxon>Eukaryota</taxon>
        <taxon>Sar</taxon>
        <taxon>Stramenopiles</taxon>
        <taxon>Ochrophyta</taxon>
        <taxon>Bacillariophyta</taxon>
        <taxon>Bacillariophyceae</taxon>
        <taxon>Bacillariophycidae</taxon>
        <taxon>Bacillariales</taxon>
        <taxon>Bacillariaceae</taxon>
        <taxon>Fragilariopsis</taxon>
    </lineage>
</organism>
<dbReference type="InParanoid" id="A0A1E7EUN9"/>
<accession>A0A1E7EUN9</accession>
<name>A0A1E7EUN9_9STRA</name>
<feature type="region of interest" description="Disordered" evidence="1">
    <location>
        <begin position="1"/>
        <end position="40"/>
    </location>
</feature>
<sequence length="246" mass="27526">MELAQPAPVVEEALAEAPKESESVRVKAPKESERPEPKSCVVAPATTDYNKFAPKISIQEASSLSVAVLRKQGTDFESEAAVIKGCVEKIALRRWLPMIYDERDFVSYGEVRRYVFVKGNCIFVYGQKDDPKPLFVIQLESIRAEIEDPHKPHKNSYSISPQAGTDNLPSVHLVTVLLMDKNSIDKNSKGYGKQLYQITFDDRNDKSVVKRFMDTLRTNAKHYGGEVVSASVVEAVSKMDIKDDSK</sequence>
<proteinExistence type="predicted"/>